<evidence type="ECO:0000313" key="3">
    <source>
        <dbReference type="Proteomes" id="UP000435177"/>
    </source>
</evidence>
<keyword evidence="1" id="KW-0732">Signal</keyword>
<protein>
    <submittedName>
        <fullName evidence="2">Uncharacterized protein</fullName>
    </submittedName>
</protein>
<proteinExistence type="predicted"/>
<organism evidence="2 3">
    <name type="scientific">Paenibacillus campinasensis</name>
    <dbReference type="NCBI Taxonomy" id="66347"/>
    <lineage>
        <taxon>Bacteria</taxon>
        <taxon>Bacillati</taxon>
        <taxon>Bacillota</taxon>
        <taxon>Bacilli</taxon>
        <taxon>Bacillales</taxon>
        <taxon>Paenibacillaceae</taxon>
        <taxon>Paenibacillus</taxon>
    </lineage>
</organism>
<gene>
    <name evidence="2" type="ORF">GNP94_17700</name>
</gene>
<accession>A0ABW9T3G2</accession>
<feature type="chain" id="PRO_5047425189" evidence="1">
    <location>
        <begin position="24"/>
        <end position="459"/>
    </location>
</feature>
<feature type="signal peptide" evidence="1">
    <location>
        <begin position="1"/>
        <end position="23"/>
    </location>
</feature>
<dbReference type="RefSeq" id="WP_095399201.1">
    <property type="nucleotide sequence ID" value="NZ_WOAA01000018.1"/>
</dbReference>
<dbReference type="EMBL" id="WOAA01000018">
    <property type="protein sequence ID" value="MUG67824.1"/>
    <property type="molecule type" value="Genomic_DNA"/>
</dbReference>
<name>A0ABW9T3G2_9BACL</name>
<reference evidence="2 3" key="1">
    <citation type="submission" date="2019-11" db="EMBL/GenBank/DDBJ databases">
        <title>Draft genome sequences of five Paenibacillus species of dairy origin.</title>
        <authorList>
            <person name="Olajide A.M."/>
            <person name="Chen S."/>
            <person name="Lapointe G."/>
        </authorList>
    </citation>
    <scope>NUCLEOTIDE SEQUENCE [LARGE SCALE GENOMIC DNA]</scope>
    <source>
        <strain evidence="2 3">3CS1</strain>
    </source>
</reference>
<comment type="caution">
    <text evidence="2">The sequence shown here is derived from an EMBL/GenBank/DDBJ whole genome shotgun (WGS) entry which is preliminary data.</text>
</comment>
<sequence>MKKIAITLLLVLVTLSSTISSYAEKDTSSELSGSGIVVSVDKFNELYGTPDSSPDILKNLEKNAEIKIDSVDLHENNLRLNANISYGNQEYEMFAEGYLYNSYKRQDFINSVVGDLKDRNGNFEILLFDIYNDSSPDKVITSQEYEQTPHLKLYLTDNKGNILLFELDIPEKLRTISIDSDERIATEKDFFWFINVIKPFEDKEIPTNEKLMNQLGVQKSIISPNAVGYFSDWTHTTTYYKSFYIGSDYVQAWSLPYGSWKALDVNNQSTWTNSFKIAEHVTINGTTNRNVDNPFRYRNVKLSTGVGAKSTIVNAIVDGRLSGYSTGSSLVMKIAEKAWSTALPALPSISEITGWINAIIDTGTNKTIKLGTTNIKLNSNPTVVESANSGNHQMFKYTDISGANTGHHLLLQTTVQYESSTGTSATANGVMKAKWDVYYDGLLYNSSSKDVSFKYNVSK</sequence>
<evidence type="ECO:0000256" key="1">
    <source>
        <dbReference type="SAM" id="SignalP"/>
    </source>
</evidence>
<dbReference type="Proteomes" id="UP000435177">
    <property type="component" value="Unassembled WGS sequence"/>
</dbReference>
<evidence type="ECO:0000313" key="2">
    <source>
        <dbReference type="EMBL" id="MUG67824.1"/>
    </source>
</evidence>
<keyword evidence="3" id="KW-1185">Reference proteome</keyword>